<evidence type="ECO:0000313" key="2">
    <source>
        <dbReference type="EMBL" id="TFY75494.1"/>
    </source>
</evidence>
<comment type="caution">
    <text evidence="2">The sequence shown here is derived from an EMBL/GenBank/DDBJ whole genome shotgun (WGS) entry which is preliminary data.</text>
</comment>
<organism evidence="2 3">
    <name type="scientific">Hericium alpestre</name>
    <dbReference type="NCBI Taxonomy" id="135208"/>
    <lineage>
        <taxon>Eukaryota</taxon>
        <taxon>Fungi</taxon>
        <taxon>Dikarya</taxon>
        <taxon>Basidiomycota</taxon>
        <taxon>Agaricomycotina</taxon>
        <taxon>Agaricomycetes</taxon>
        <taxon>Russulales</taxon>
        <taxon>Hericiaceae</taxon>
        <taxon>Hericium</taxon>
    </lineage>
</organism>
<evidence type="ECO:0000256" key="1">
    <source>
        <dbReference type="SAM" id="MobiDB-lite"/>
    </source>
</evidence>
<dbReference type="STRING" id="135208.A0A4Y9ZMK5"/>
<feature type="region of interest" description="Disordered" evidence="1">
    <location>
        <begin position="394"/>
        <end position="429"/>
    </location>
</feature>
<keyword evidence="3" id="KW-1185">Reference proteome</keyword>
<protein>
    <submittedName>
        <fullName evidence="2">Uncharacterized protein</fullName>
    </submittedName>
</protein>
<dbReference type="AlphaFoldDB" id="A0A4Y9ZMK5"/>
<sequence length="777" mass="87032">MSISTPQSTRVLLDSMAKLKAARRPLEREEELKCSDALCLAPFEGKGYELWVSSPNMEFVPEVPTHKWGEALSFYADGMMGAFELFKWPQFYDDQEPHACAAPGNPALLTNTCWNTRPLVDDNLSLPSFGSGAEVVWASFDRSCFDEIADTGTAHVGFISAAFLSRLKKATEEARRHAIPLMERLYAHEDAVDAKDERRREQRRFFMWQIVLRLQRTLSHLEDVPMPSFEVTLWAREAQRLLLELQAWVNYHAVIKPRIDDPDFNSSKHVLPLRGVITIKPDIVDAMFRAGVPVWWVRPASSLSSSMRVVHVREWVSSAGCLSQEKEMHHGVYSCPAPTLVESSVLGDGMRGLGDHIRRFSISSRPTMGALAAALPDDRDDGAAAVSVVAKPGSLQDNVKNGEPPRKKVKLSKSTSSQGGAPALDKPSWLPATQEPWDEISRQLPDLVPNSMGPAILYAFPPISLFFVSGDVLAMRVHNWIRVRRWWLGQALNSLNDRAILMTTNYWRIALEGRYFRFDFDPYDTGIRPASSLADIAKLPPFEEKGTPAKNNSKAKGRHGSKSNTRGRPDSRSIRKSAKRLDINVHFGVRGGFPPYAQNQSVSWRGHPVTFAEISLAPQLYATIITWELSVLNFRIDLCLADRQKLPGLYESKDNVRIVQREDALRAVWDKNGSMRPHWESGDLADEFGDVVSRPAAFARLAHVLADWPGASPLLPDARLTTRIAEGRESSDVTKRFAIEVGLVYARLFHDVFSRLPTMPLQMPSSLHSLVPSAWTI</sequence>
<name>A0A4Y9ZMK5_9AGAM</name>
<dbReference type="Proteomes" id="UP000298061">
    <property type="component" value="Unassembled WGS sequence"/>
</dbReference>
<dbReference type="OrthoDB" id="3266753at2759"/>
<reference evidence="2 3" key="1">
    <citation type="submission" date="2019-02" db="EMBL/GenBank/DDBJ databases">
        <title>Genome sequencing of the rare red list fungi Hericium alpestre (H. flagellum).</title>
        <authorList>
            <person name="Buettner E."/>
            <person name="Kellner H."/>
        </authorList>
    </citation>
    <scope>NUCLEOTIDE SEQUENCE [LARGE SCALE GENOMIC DNA]</scope>
    <source>
        <strain evidence="2 3">DSM 108284</strain>
    </source>
</reference>
<feature type="region of interest" description="Disordered" evidence="1">
    <location>
        <begin position="542"/>
        <end position="574"/>
    </location>
</feature>
<dbReference type="EMBL" id="SFCI01001550">
    <property type="protein sequence ID" value="TFY75494.1"/>
    <property type="molecule type" value="Genomic_DNA"/>
</dbReference>
<proteinExistence type="predicted"/>
<gene>
    <name evidence="2" type="ORF">EWM64_g8516</name>
</gene>
<evidence type="ECO:0000313" key="3">
    <source>
        <dbReference type="Proteomes" id="UP000298061"/>
    </source>
</evidence>
<accession>A0A4Y9ZMK5</accession>